<organism evidence="1 2">
    <name type="scientific">Acinetobacter gandensis</name>
    <dbReference type="NCBI Taxonomy" id="1443941"/>
    <lineage>
        <taxon>Bacteria</taxon>
        <taxon>Pseudomonadati</taxon>
        <taxon>Pseudomonadota</taxon>
        <taxon>Gammaproteobacteria</taxon>
        <taxon>Moraxellales</taxon>
        <taxon>Moraxellaceae</taxon>
        <taxon>Acinetobacter</taxon>
    </lineage>
</organism>
<dbReference type="AlphaFoldDB" id="A0A1A7R9P7"/>
<dbReference type="Proteomes" id="UP000185753">
    <property type="component" value="Unassembled WGS sequence"/>
</dbReference>
<reference evidence="2" key="1">
    <citation type="submission" date="2016-06" db="EMBL/GenBank/DDBJ databases">
        <authorList>
            <person name="Radolfova-Krizova L."/>
            <person name="Nemec A."/>
        </authorList>
    </citation>
    <scope>NUCLEOTIDE SEQUENCE [LARGE SCALE GENOMIC DNA]</scope>
    <source>
        <strain evidence="2">ANC 4275</strain>
    </source>
</reference>
<keyword evidence="2" id="KW-1185">Reference proteome</keyword>
<comment type="caution">
    <text evidence="1">The sequence shown here is derived from an EMBL/GenBank/DDBJ whole genome shotgun (WGS) entry which is preliminary data.</text>
</comment>
<dbReference type="EMBL" id="LZDS01000029">
    <property type="protein sequence ID" value="OBX27447.1"/>
    <property type="molecule type" value="Genomic_DNA"/>
</dbReference>
<proteinExistence type="predicted"/>
<sequence>MVSMKHDPLLSSHRRTINLELAAAVTELLDSKAVIYTLHPELIPISSVFDHSFYKSYVKKNIPVKNWDIDDQVQKIYTSSNKDAQLSLF</sequence>
<protein>
    <submittedName>
        <fullName evidence="1">Uncharacterized protein</fullName>
    </submittedName>
</protein>
<gene>
    <name evidence="1" type="ORF">A9J31_09420</name>
</gene>
<accession>A0A1A7R9P7</accession>
<name>A0A1A7R9P7_9GAMM</name>
<evidence type="ECO:0000313" key="1">
    <source>
        <dbReference type="EMBL" id="OBX27447.1"/>
    </source>
</evidence>
<dbReference type="RefSeq" id="WP_067767068.1">
    <property type="nucleotide sequence ID" value="NZ_LZDS01000029.1"/>
</dbReference>
<evidence type="ECO:0000313" key="2">
    <source>
        <dbReference type="Proteomes" id="UP000185753"/>
    </source>
</evidence>